<proteinExistence type="predicted"/>
<dbReference type="SUPFAM" id="SSF47413">
    <property type="entry name" value="lambda repressor-like DNA-binding domains"/>
    <property type="match status" value="1"/>
</dbReference>
<comment type="caution">
    <text evidence="2">The sequence shown here is derived from an EMBL/GenBank/DDBJ whole genome shotgun (WGS) entry which is preliminary data.</text>
</comment>
<dbReference type="PROSITE" id="PS50943">
    <property type="entry name" value="HTH_CROC1"/>
    <property type="match status" value="1"/>
</dbReference>
<evidence type="ECO:0000313" key="2">
    <source>
        <dbReference type="EMBL" id="MCV0322753.1"/>
    </source>
</evidence>
<dbReference type="InterPro" id="IPR010982">
    <property type="entry name" value="Lambda_DNA-bd_dom_sf"/>
</dbReference>
<keyword evidence="3" id="KW-1185">Reference proteome</keyword>
<dbReference type="InterPro" id="IPR001387">
    <property type="entry name" value="Cro/C1-type_HTH"/>
</dbReference>
<reference evidence="2 3" key="1">
    <citation type="submission" date="2021-07" db="EMBL/GenBank/DDBJ databases">
        <title>Clinical implication of Pseudomonas aeruginosa: further insight on the antimicrobial resistance.</title>
        <authorList>
            <person name="Macori G."/>
            <person name="Fanning S."/>
            <person name="Alqahtani A."/>
        </authorList>
    </citation>
    <scope>NUCLEOTIDE SEQUENCE [LARGE SCALE GENOMIC DNA]</scope>
    <source>
        <strain evidence="2 3">CFS3442</strain>
    </source>
</reference>
<sequence length="105" mass="11424">MFAKRLKEARAMRDVSQRALGAKIGMTKQAGSTRVNRYEQQTSRADMDTAAALAEALGVPLAYLFAHDRGMADWILAYDAFSQEQRDSILSLAASKPASDPTASD</sequence>
<dbReference type="Proteomes" id="UP001208054">
    <property type="component" value="Unassembled WGS sequence"/>
</dbReference>
<name>A0ABT2X9Y6_9GAMM</name>
<feature type="domain" description="HTH cro/C1-type" evidence="1">
    <location>
        <begin position="6"/>
        <end position="64"/>
    </location>
</feature>
<protein>
    <submittedName>
        <fullName evidence="2">Helix-turn-helix domain-containing protein</fullName>
    </submittedName>
</protein>
<organism evidence="2 3">
    <name type="scientific">Stenotrophomonas riyadhensis</name>
    <dbReference type="NCBI Taxonomy" id="2859893"/>
    <lineage>
        <taxon>Bacteria</taxon>
        <taxon>Pseudomonadati</taxon>
        <taxon>Pseudomonadota</taxon>
        <taxon>Gammaproteobacteria</taxon>
        <taxon>Lysobacterales</taxon>
        <taxon>Lysobacteraceae</taxon>
        <taxon>Stenotrophomonas</taxon>
    </lineage>
</organism>
<dbReference type="Pfam" id="PF01381">
    <property type="entry name" value="HTH_3"/>
    <property type="match status" value="1"/>
</dbReference>
<dbReference type="CDD" id="cd00093">
    <property type="entry name" value="HTH_XRE"/>
    <property type="match status" value="1"/>
</dbReference>
<dbReference type="SMART" id="SM00530">
    <property type="entry name" value="HTH_XRE"/>
    <property type="match status" value="1"/>
</dbReference>
<gene>
    <name evidence="2" type="ORF">KYJ44_00330</name>
</gene>
<accession>A0ABT2X9Y6</accession>
<dbReference type="EMBL" id="JAHWBK010000001">
    <property type="protein sequence ID" value="MCV0322753.1"/>
    <property type="molecule type" value="Genomic_DNA"/>
</dbReference>
<dbReference type="Gene3D" id="1.10.260.40">
    <property type="entry name" value="lambda repressor-like DNA-binding domains"/>
    <property type="match status" value="1"/>
</dbReference>
<evidence type="ECO:0000313" key="3">
    <source>
        <dbReference type="Proteomes" id="UP001208054"/>
    </source>
</evidence>
<evidence type="ECO:0000259" key="1">
    <source>
        <dbReference type="PROSITE" id="PS50943"/>
    </source>
</evidence>